<proteinExistence type="predicted"/>
<comment type="caution">
    <text evidence="1">The sequence shown here is derived from an EMBL/GenBank/DDBJ whole genome shotgun (WGS) entry which is preliminary data.</text>
</comment>
<keyword evidence="2" id="KW-1185">Reference proteome</keyword>
<dbReference type="EMBL" id="MCBQ01003687">
    <property type="protein sequence ID" value="RKF81327.1"/>
    <property type="molecule type" value="Genomic_DNA"/>
</dbReference>
<protein>
    <submittedName>
        <fullName evidence="1">Uncharacterized protein</fullName>
    </submittedName>
</protein>
<sequence length="125" mass="14221">MDASVFFESFHITSQRWSDFKWTVGVEESAASPSLVFLSKTPSDSAHETPHDAYSVLQSLTDTSQLETCVCYRSTSTPSHACNGEERRKTHNAASERIWRESCRLHPILHDLRRPCVLAPEERQL</sequence>
<evidence type="ECO:0000313" key="1">
    <source>
        <dbReference type="EMBL" id="RKF81327.1"/>
    </source>
</evidence>
<dbReference type="Proteomes" id="UP000283383">
    <property type="component" value="Unassembled WGS sequence"/>
</dbReference>
<reference evidence="1 2" key="1">
    <citation type="journal article" date="2018" name="BMC Genomics">
        <title>Comparative genome analyses reveal sequence features reflecting distinct modes of host-adaptation between dicot and monocot powdery mildew.</title>
        <authorList>
            <person name="Wu Y."/>
            <person name="Ma X."/>
            <person name="Pan Z."/>
            <person name="Kale S.D."/>
            <person name="Song Y."/>
            <person name="King H."/>
            <person name="Zhang Q."/>
            <person name="Presley C."/>
            <person name="Deng X."/>
            <person name="Wei C.I."/>
            <person name="Xiao S."/>
        </authorList>
    </citation>
    <scope>NUCLEOTIDE SEQUENCE [LARGE SCALE GENOMIC DNA]</scope>
    <source>
        <strain evidence="1">UMSG3</strain>
    </source>
</reference>
<evidence type="ECO:0000313" key="2">
    <source>
        <dbReference type="Proteomes" id="UP000283383"/>
    </source>
</evidence>
<dbReference type="AlphaFoldDB" id="A0A420J3E2"/>
<organism evidence="1 2">
    <name type="scientific">Golovinomyces cichoracearum</name>
    <dbReference type="NCBI Taxonomy" id="62708"/>
    <lineage>
        <taxon>Eukaryota</taxon>
        <taxon>Fungi</taxon>
        <taxon>Dikarya</taxon>
        <taxon>Ascomycota</taxon>
        <taxon>Pezizomycotina</taxon>
        <taxon>Leotiomycetes</taxon>
        <taxon>Erysiphales</taxon>
        <taxon>Erysiphaceae</taxon>
        <taxon>Golovinomyces</taxon>
    </lineage>
</organism>
<name>A0A420J3E2_9PEZI</name>
<gene>
    <name evidence="1" type="ORF">GcM3_036038</name>
</gene>
<accession>A0A420J3E2</accession>